<keyword evidence="4 5" id="KW-0472">Membrane</keyword>
<sequence>MLHFLESITRWEAFGLFLFENVTIVVLTLLISNWLAYGLSTKQLSKLVDPLTMKEVVMASTSVIINSLITYAGYECWKRGYIQFDESISYRIVVDSLILILTMDAVMFFLHYIVHRTFLYSIVHKLHHMYTNPQPIDLFVLHPFETFSFGSLWVILLLVFPANLYAVILYLTLNVIFGMLGHMNVELFPANWLRIPIAKQIATATFHYQHHQNEQYNFGFYTTFWDSLFGTLAPDYMEQFQRNREQSIER</sequence>
<organism evidence="7 8">
    <name type="scientific">Xanthocytophaga agilis</name>
    <dbReference type="NCBI Taxonomy" id="3048010"/>
    <lineage>
        <taxon>Bacteria</taxon>
        <taxon>Pseudomonadati</taxon>
        <taxon>Bacteroidota</taxon>
        <taxon>Cytophagia</taxon>
        <taxon>Cytophagales</taxon>
        <taxon>Rhodocytophagaceae</taxon>
        <taxon>Xanthocytophaga</taxon>
    </lineage>
</organism>
<evidence type="ECO:0000256" key="2">
    <source>
        <dbReference type="ARBA" id="ARBA00022692"/>
    </source>
</evidence>
<feature type="transmembrane region" description="Helical" evidence="5">
    <location>
        <begin position="12"/>
        <end position="36"/>
    </location>
</feature>
<dbReference type="PANTHER" id="PTHR11863">
    <property type="entry name" value="STEROL DESATURASE"/>
    <property type="match status" value="1"/>
</dbReference>
<keyword evidence="2 5" id="KW-0812">Transmembrane</keyword>
<accession>A0AAE3R339</accession>
<keyword evidence="8" id="KW-1185">Reference proteome</keyword>
<proteinExistence type="predicted"/>
<gene>
    <name evidence="7" type="ORF">QNI22_04000</name>
</gene>
<dbReference type="InterPro" id="IPR006694">
    <property type="entry name" value="Fatty_acid_hydroxylase"/>
</dbReference>
<evidence type="ECO:0000256" key="3">
    <source>
        <dbReference type="ARBA" id="ARBA00022989"/>
    </source>
</evidence>
<evidence type="ECO:0000256" key="5">
    <source>
        <dbReference type="SAM" id="Phobius"/>
    </source>
</evidence>
<dbReference type="InterPro" id="IPR050307">
    <property type="entry name" value="Sterol_Desaturase_Related"/>
</dbReference>
<evidence type="ECO:0000313" key="7">
    <source>
        <dbReference type="EMBL" id="MDJ1499792.1"/>
    </source>
</evidence>
<dbReference type="GO" id="GO:0005506">
    <property type="term" value="F:iron ion binding"/>
    <property type="evidence" value="ECO:0007669"/>
    <property type="project" value="InterPro"/>
</dbReference>
<dbReference type="EMBL" id="JASJOU010000001">
    <property type="protein sequence ID" value="MDJ1499792.1"/>
    <property type="molecule type" value="Genomic_DNA"/>
</dbReference>
<dbReference type="GO" id="GO:0008610">
    <property type="term" value="P:lipid biosynthetic process"/>
    <property type="evidence" value="ECO:0007669"/>
    <property type="project" value="InterPro"/>
</dbReference>
<dbReference type="Pfam" id="PF04116">
    <property type="entry name" value="FA_hydroxylase"/>
    <property type="match status" value="1"/>
</dbReference>
<comment type="subcellular location">
    <subcellularLocation>
        <location evidence="1">Membrane</location>
    </subcellularLocation>
</comment>
<dbReference type="Proteomes" id="UP001232063">
    <property type="component" value="Unassembled WGS sequence"/>
</dbReference>
<reference evidence="7" key="1">
    <citation type="submission" date="2023-05" db="EMBL/GenBank/DDBJ databases">
        <authorList>
            <person name="Zhang X."/>
        </authorList>
    </citation>
    <scope>NUCLEOTIDE SEQUENCE</scope>
    <source>
        <strain evidence="7">BD1B2-1</strain>
    </source>
</reference>
<feature type="transmembrane region" description="Helical" evidence="5">
    <location>
        <begin position="56"/>
        <end position="74"/>
    </location>
</feature>
<feature type="transmembrane region" description="Helical" evidence="5">
    <location>
        <begin position="152"/>
        <end position="173"/>
    </location>
</feature>
<dbReference type="GO" id="GO:0016020">
    <property type="term" value="C:membrane"/>
    <property type="evidence" value="ECO:0007669"/>
    <property type="project" value="UniProtKB-SubCell"/>
</dbReference>
<feature type="domain" description="Fatty acid hydroxylase" evidence="6">
    <location>
        <begin position="97"/>
        <end position="231"/>
    </location>
</feature>
<evidence type="ECO:0000313" key="8">
    <source>
        <dbReference type="Proteomes" id="UP001232063"/>
    </source>
</evidence>
<name>A0AAE3R339_9BACT</name>
<feature type="transmembrane region" description="Helical" evidence="5">
    <location>
        <begin position="94"/>
        <end position="114"/>
    </location>
</feature>
<dbReference type="RefSeq" id="WP_314509342.1">
    <property type="nucleotide sequence ID" value="NZ_JASJOU010000001.1"/>
</dbReference>
<dbReference type="GO" id="GO:0016491">
    <property type="term" value="F:oxidoreductase activity"/>
    <property type="evidence" value="ECO:0007669"/>
    <property type="project" value="InterPro"/>
</dbReference>
<evidence type="ECO:0000256" key="4">
    <source>
        <dbReference type="ARBA" id="ARBA00023136"/>
    </source>
</evidence>
<comment type="caution">
    <text evidence="7">The sequence shown here is derived from an EMBL/GenBank/DDBJ whole genome shotgun (WGS) entry which is preliminary data.</text>
</comment>
<keyword evidence="3 5" id="KW-1133">Transmembrane helix</keyword>
<dbReference type="AlphaFoldDB" id="A0AAE3R339"/>
<evidence type="ECO:0000259" key="6">
    <source>
        <dbReference type="Pfam" id="PF04116"/>
    </source>
</evidence>
<evidence type="ECO:0000256" key="1">
    <source>
        <dbReference type="ARBA" id="ARBA00004370"/>
    </source>
</evidence>
<protein>
    <submittedName>
        <fullName evidence="7">Sterol desaturase family protein</fullName>
    </submittedName>
</protein>